<evidence type="ECO:0000313" key="1">
    <source>
        <dbReference type="EMBL" id="KAF3610562.1"/>
    </source>
</evidence>
<keyword evidence="2" id="KW-1185">Reference proteome</keyword>
<dbReference type="Proteomes" id="UP000266723">
    <property type="component" value="Unassembled WGS sequence"/>
</dbReference>
<evidence type="ECO:0000313" key="2">
    <source>
        <dbReference type="Proteomes" id="UP000266723"/>
    </source>
</evidence>
<protein>
    <submittedName>
        <fullName evidence="1">Uncharacterized protein</fullName>
    </submittedName>
</protein>
<name>A0ABQ7F4T1_BRACR</name>
<dbReference type="EMBL" id="QGKV02000297">
    <property type="protein sequence ID" value="KAF3610562.1"/>
    <property type="molecule type" value="Genomic_DNA"/>
</dbReference>
<gene>
    <name evidence="1" type="ORF">DY000_02046740</name>
</gene>
<sequence>MQSAYVRLGFKVSSCYRVANVLNAEIVACWSGLRSSIANGSRQLSGRVEQAEIVSRERAEVASWGTDRDRKSA</sequence>
<accession>A0ABQ7F4T1</accession>
<organism evidence="1 2">
    <name type="scientific">Brassica cretica</name>
    <name type="common">Mustard</name>
    <dbReference type="NCBI Taxonomy" id="69181"/>
    <lineage>
        <taxon>Eukaryota</taxon>
        <taxon>Viridiplantae</taxon>
        <taxon>Streptophyta</taxon>
        <taxon>Embryophyta</taxon>
        <taxon>Tracheophyta</taxon>
        <taxon>Spermatophyta</taxon>
        <taxon>Magnoliopsida</taxon>
        <taxon>eudicotyledons</taxon>
        <taxon>Gunneridae</taxon>
        <taxon>Pentapetalae</taxon>
        <taxon>rosids</taxon>
        <taxon>malvids</taxon>
        <taxon>Brassicales</taxon>
        <taxon>Brassicaceae</taxon>
        <taxon>Brassiceae</taxon>
        <taxon>Brassica</taxon>
    </lineage>
</organism>
<proteinExistence type="predicted"/>
<comment type="caution">
    <text evidence="1">The sequence shown here is derived from an EMBL/GenBank/DDBJ whole genome shotgun (WGS) entry which is preliminary data.</text>
</comment>
<reference evidence="1 2" key="1">
    <citation type="journal article" date="2020" name="BMC Genomics">
        <title>Intraspecific diversification of the crop wild relative Brassica cretica Lam. using demographic model selection.</title>
        <authorList>
            <person name="Kioukis A."/>
            <person name="Michalopoulou V.A."/>
            <person name="Briers L."/>
            <person name="Pirintsos S."/>
            <person name="Studholme D.J."/>
            <person name="Pavlidis P."/>
            <person name="Sarris P.F."/>
        </authorList>
    </citation>
    <scope>NUCLEOTIDE SEQUENCE [LARGE SCALE GENOMIC DNA]</scope>
    <source>
        <strain evidence="2">cv. PFS-1207/04</strain>
    </source>
</reference>